<evidence type="ECO:0000313" key="3">
    <source>
        <dbReference type="EMBL" id="EGR28803.1"/>
    </source>
</evidence>
<evidence type="ECO:0000313" key="4">
    <source>
        <dbReference type="Proteomes" id="UP000008983"/>
    </source>
</evidence>
<keyword evidence="2" id="KW-0732">Signal</keyword>
<dbReference type="InParanoid" id="G0R136"/>
<dbReference type="eggNOG" id="ENOG502SMAN">
    <property type="taxonomic scope" value="Eukaryota"/>
</dbReference>
<organism evidence="3 4">
    <name type="scientific">Ichthyophthirius multifiliis</name>
    <name type="common">White spot disease agent</name>
    <name type="synonym">Ich</name>
    <dbReference type="NCBI Taxonomy" id="5932"/>
    <lineage>
        <taxon>Eukaryota</taxon>
        <taxon>Sar</taxon>
        <taxon>Alveolata</taxon>
        <taxon>Ciliophora</taxon>
        <taxon>Intramacronucleata</taxon>
        <taxon>Oligohymenophorea</taxon>
        <taxon>Hymenostomatida</taxon>
        <taxon>Ophryoglenina</taxon>
        <taxon>Ichthyophthirius</taxon>
    </lineage>
</organism>
<dbReference type="EMBL" id="GL984209">
    <property type="protein sequence ID" value="EGR28803.1"/>
    <property type="molecule type" value="Genomic_DNA"/>
</dbReference>
<dbReference type="OrthoDB" id="288020at2759"/>
<evidence type="ECO:0008006" key="5">
    <source>
        <dbReference type="Google" id="ProtNLM"/>
    </source>
</evidence>
<feature type="chain" id="PRO_5003408045" description="Transmembrane protein" evidence="2">
    <location>
        <begin position="21"/>
        <end position="1996"/>
    </location>
</feature>
<keyword evidence="1" id="KW-0472">Membrane</keyword>
<feature type="transmembrane region" description="Helical" evidence="1">
    <location>
        <begin position="1940"/>
        <end position="1966"/>
    </location>
</feature>
<accession>G0R136</accession>
<evidence type="ECO:0000256" key="1">
    <source>
        <dbReference type="SAM" id="Phobius"/>
    </source>
</evidence>
<sequence>MKIYIFQLLAIRSLFQNLLSGLVYFEQNSNQNAGEISNYIFEMTPSTDLPADIDFRITMPEMLYDVSDYLMAQCDNIPNDKQQILQGNLFCFTSKLSTQIKLRLKDVQNPKKSLITDLFKYDILRSQTNTTIELAHNVIGLKILPGIITQVSLKSYYSLYDQFSGFQRQYILSFKPTNAFQSSMIVTDFESVENCQIIGGLFDKSLNEDSLCTAFANNIYLTNFQQYTRSRFSNEYIQVYFVAKIKPYAFQENELLFTEPISITTYQTENFLQIVDQDSVSVSTQIQIIKPRIYIYIPMNNNISLTNNNMNIVSQNTIVFTLTFTLIDLNPAISSSYQNTGKIIFEIPNDYSGVPICTFTKFGQTPNTKIYPCYLTYSQIIIDVNDISYAFQMGGTEINPSTLAIKGLINPQIPNDYLIRAIMYFNNNQGNQYLYYLDFIHKVTPVIINVNYGILSTQINVPNILIVSFNYLNALSSGIKTVDDPFVTFSFIDVLIDKVIDEKLGYNFSDKGIIDCIPISGLKNAIGYNFQCSVFNSGTAYTIIRVQNYDELPKSDTPRTLSFGIPLIYTSTINQIPKAQIFMYISEKKITRKITQSADFVQIATSTSYSLVPAASIIAAYTGSIVLQSEIEVSFTINISNSIAAGAQNGIYFSLPLGFSFADNPEIKLGTNLMELNKKAFIFNSMQSIFINPGIIINTGNLKISINKVKTPDFQRMNFRSTLYTSKSNVYLQEIPINFDNPSIGIIQDLKLILDNDKQGFKWAKYTFQFKITMKFVNIIDFSFPNPVYKLSDYSGIIECMNFVNLIDFDQDNKIQCTVNNNVVIIDKFKIQDYTEYVSLTITAITNPSSNQNIMVTFRNQIGLNSAFAIQQSNIQAIIGGVAPSLNLSFENINSLPSNKGKAGIYLFEVKTSNIIPKYSAVKITFPNEFPQNDLYQGNVQDVYCAARLGLFFLKSCNLNPLTRVLSLETYEDSILNMNVILEYYGLVQNSVNRVGNFQIKIYYKGNTATDVIYSNSNNKSTTIEANTVNMQSSLMNFYPQNEGERASYEFTLKFTSAINQVLKGQFLFISFPSNYDVNLGPYKLIVTSKDLDGALYYILYRRVLKIGGFYSKNLINNEIKLKIFGIVNPNRKISTSLQNEVFQTGLLDIDGYKLIQASNSIKNIVSFLAPENINLISLKSSTEYSRQQISSYSFVIEPEQSVLDNTYGGQLYIDFPQDFTVDYYDGKCTINQKFSFFANCKMEDENLRFFIQTNNKEWQSHKDGYITATIQNVRSPDIQGQTKDFIVYNYDSLNKIILGRTYNNLKIACITTTYEGKLIDVNNNLPYDLEVGSFSDSIIINFNIPEDPNHKAKTTLTLTPNVLDSSILIRPTPVVIKYKQQKVTFKIAAPRTILLKSFFITWSKTGDTYPPTYADLKMTEIRMVKGTLKRHVRLEKMEYIRRDGQSYPLMVRIPNPPYQELIVKVSLIQNIFDGTTLFNENLSASLNVAKVSFDKDQEHQSYTVYFKQQLSDPNVKVYHLLDGFDKDSFELFVYNVDDEDDPTLDKLYKDENNCIEIRNDPADYTPPQFLDQNPEISQITRSSVKLTIKGSQKGFLFFIIANQRIPIPTFLDVKNQKFNYTLSFSNPLFGINYIRRTDKKATFLIYDLKPDIDYEIYMFIMNMNNIENKTYKKIAFRTLAPQQIAQFTLKLFQQAILYEVKKEYIAKMAEMVSIEKARIIERETKCKDANLDVSDDLNILYWNLLLLPDPINEDPELTPIRIVELLNTRRTEIRTFIPRLDTEQFITMKNMSQNIPSFVQQPKMLNRTISQVSIQFSLTECGSVYVIGIPKIGSENSTIISESKVILNDLPNSIYPTSFQIIQKLNQNNLPVQIQGSSYVDKKGKYFNLTFDGLKDRLVYDFYVTAQNDFPSLNVNMPDQQVTRCTIKTIKKKCNQYNFIYYFFGFFFLFQIFFLKIFYFFILFLEPLNIYSIKNKGNLIVSYVYLVFQIYFLFL</sequence>
<evidence type="ECO:0000256" key="2">
    <source>
        <dbReference type="SAM" id="SignalP"/>
    </source>
</evidence>
<gene>
    <name evidence="3" type="ORF">IMG5_168390</name>
</gene>
<feature type="transmembrane region" description="Helical" evidence="1">
    <location>
        <begin position="1978"/>
        <end position="1995"/>
    </location>
</feature>
<name>G0R136_ICHMU</name>
<dbReference type="RefSeq" id="XP_004030039.1">
    <property type="nucleotide sequence ID" value="XM_004029991.1"/>
</dbReference>
<keyword evidence="1" id="KW-0812">Transmembrane</keyword>
<reference evidence="3 4" key="1">
    <citation type="submission" date="2011-07" db="EMBL/GenBank/DDBJ databases">
        <authorList>
            <person name="Coyne R."/>
            <person name="Brami D."/>
            <person name="Johnson J."/>
            <person name="Hostetler J."/>
            <person name="Hannick L."/>
            <person name="Clark T."/>
            <person name="Cassidy-Hanley D."/>
            <person name="Inman J."/>
        </authorList>
    </citation>
    <scope>NUCLEOTIDE SEQUENCE [LARGE SCALE GENOMIC DNA]</scope>
    <source>
        <strain evidence="3 4">G5</strain>
    </source>
</reference>
<dbReference type="Proteomes" id="UP000008983">
    <property type="component" value="Unassembled WGS sequence"/>
</dbReference>
<feature type="signal peptide" evidence="2">
    <location>
        <begin position="1"/>
        <end position="20"/>
    </location>
</feature>
<dbReference type="GeneID" id="14904912"/>
<keyword evidence="4" id="KW-1185">Reference proteome</keyword>
<keyword evidence="1" id="KW-1133">Transmembrane helix</keyword>
<dbReference type="OMA" id="TIEKMEY"/>
<proteinExistence type="predicted"/>
<protein>
    <recommendedName>
        <fullName evidence="5">Transmembrane protein</fullName>
    </recommendedName>
</protein>